<sequence>MSCSLNSVIRHFAADGSGVVHIQYLTPDIPCPLQTPDNNNQNIAGRVCQESQAAYSTIPDTESQAGGPPSSLMREPTRDAETPQGATLCHICAHASNEHILDWPIDYHSRFHLMDTPFREGQVPIITVANSDPFASPISPAAGPSRPRVVMTQAAQAGAAVMEGDNVVSDSERKRRRKANSKKISELQWYHCQRCLRRDKANGRTSPLSRRQVQISSVLDNVEAPAGARSNSGGPFDGWLHQYGHPAWTRAPIPFNLPKVEPKGDDKGKGKGKESDPFA</sequence>
<dbReference type="Proteomes" id="UP001642406">
    <property type="component" value="Unassembled WGS sequence"/>
</dbReference>
<reference evidence="2 3" key="1">
    <citation type="submission" date="2024-01" db="EMBL/GenBank/DDBJ databases">
        <authorList>
            <person name="Allen C."/>
            <person name="Tagirdzhanova G."/>
        </authorList>
    </citation>
    <scope>NUCLEOTIDE SEQUENCE [LARGE SCALE GENOMIC DNA]</scope>
</reference>
<proteinExistence type="predicted"/>
<organism evidence="2 3">
    <name type="scientific">Sporothrix bragantina</name>
    <dbReference type="NCBI Taxonomy" id="671064"/>
    <lineage>
        <taxon>Eukaryota</taxon>
        <taxon>Fungi</taxon>
        <taxon>Dikarya</taxon>
        <taxon>Ascomycota</taxon>
        <taxon>Pezizomycotina</taxon>
        <taxon>Sordariomycetes</taxon>
        <taxon>Sordariomycetidae</taxon>
        <taxon>Ophiostomatales</taxon>
        <taxon>Ophiostomataceae</taxon>
        <taxon>Sporothrix</taxon>
    </lineage>
</organism>
<evidence type="ECO:0000313" key="2">
    <source>
        <dbReference type="EMBL" id="CAK7223140.1"/>
    </source>
</evidence>
<keyword evidence="3" id="KW-1185">Reference proteome</keyword>
<feature type="region of interest" description="Disordered" evidence="1">
    <location>
        <begin position="57"/>
        <end position="79"/>
    </location>
</feature>
<dbReference type="EMBL" id="CAWUHC010000042">
    <property type="protein sequence ID" value="CAK7223140.1"/>
    <property type="molecule type" value="Genomic_DNA"/>
</dbReference>
<comment type="caution">
    <text evidence="2">The sequence shown here is derived from an EMBL/GenBank/DDBJ whole genome shotgun (WGS) entry which is preliminary data.</text>
</comment>
<name>A0ABP0BUQ9_9PEZI</name>
<gene>
    <name evidence="2" type="ORF">SBRCBS47491_005100</name>
</gene>
<evidence type="ECO:0000313" key="3">
    <source>
        <dbReference type="Proteomes" id="UP001642406"/>
    </source>
</evidence>
<feature type="compositionally biased region" description="Basic and acidic residues" evidence="1">
    <location>
        <begin position="260"/>
        <end position="279"/>
    </location>
</feature>
<protein>
    <submittedName>
        <fullName evidence="2">Uncharacterized protein</fullName>
    </submittedName>
</protein>
<evidence type="ECO:0000256" key="1">
    <source>
        <dbReference type="SAM" id="MobiDB-lite"/>
    </source>
</evidence>
<accession>A0ABP0BUQ9</accession>
<feature type="region of interest" description="Disordered" evidence="1">
    <location>
        <begin position="250"/>
        <end position="279"/>
    </location>
</feature>